<sequence>MDLSGAWGLSVTPSFYSLSSLKDVFPHLETYEFHFKKFVFRRSSGAGRGLFAPFPANPAPLSKSMLFRSVGSDSYSVMSSVGRRIRGSEKRVAHRGVGAQHFHVQEWRSSSPIRARIKRSFLPVVGVTGEVKVRATLYLYLGNLFPHLRLFREEKKGAKVRRDSNSGIVWCVSFVGYFVTCRLREVHLSLGLPAFGFLDVMLLGDDRDSKLPTLWSRSELQKENSSLCLIS</sequence>
<evidence type="ECO:0000313" key="1">
    <source>
        <dbReference type="EMBL" id="GIX97003.1"/>
    </source>
</evidence>
<dbReference type="Proteomes" id="UP001054837">
    <property type="component" value="Unassembled WGS sequence"/>
</dbReference>
<proteinExistence type="predicted"/>
<name>A0AAV4PIY8_9ARAC</name>
<comment type="caution">
    <text evidence="1">The sequence shown here is derived from an EMBL/GenBank/DDBJ whole genome shotgun (WGS) entry which is preliminary data.</text>
</comment>
<protein>
    <submittedName>
        <fullName evidence="1">Uncharacterized protein</fullName>
    </submittedName>
</protein>
<reference evidence="1 2" key="1">
    <citation type="submission" date="2021-06" db="EMBL/GenBank/DDBJ databases">
        <title>Caerostris darwini draft genome.</title>
        <authorList>
            <person name="Kono N."/>
            <person name="Arakawa K."/>
        </authorList>
    </citation>
    <scope>NUCLEOTIDE SEQUENCE [LARGE SCALE GENOMIC DNA]</scope>
</reference>
<keyword evidence="2" id="KW-1185">Reference proteome</keyword>
<evidence type="ECO:0000313" key="2">
    <source>
        <dbReference type="Proteomes" id="UP001054837"/>
    </source>
</evidence>
<accession>A0AAV4PIY8</accession>
<organism evidence="1 2">
    <name type="scientific">Caerostris darwini</name>
    <dbReference type="NCBI Taxonomy" id="1538125"/>
    <lineage>
        <taxon>Eukaryota</taxon>
        <taxon>Metazoa</taxon>
        <taxon>Ecdysozoa</taxon>
        <taxon>Arthropoda</taxon>
        <taxon>Chelicerata</taxon>
        <taxon>Arachnida</taxon>
        <taxon>Araneae</taxon>
        <taxon>Araneomorphae</taxon>
        <taxon>Entelegynae</taxon>
        <taxon>Araneoidea</taxon>
        <taxon>Araneidae</taxon>
        <taxon>Caerostris</taxon>
    </lineage>
</organism>
<gene>
    <name evidence="1" type="ORF">CDAR_94811</name>
</gene>
<dbReference type="AlphaFoldDB" id="A0AAV4PIY8"/>
<dbReference type="EMBL" id="BPLQ01003002">
    <property type="protein sequence ID" value="GIX97003.1"/>
    <property type="molecule type" value="Genomic_DNA"/>
</dbReference>